<name>A0ABR3ZZP5_9LECA</name>
<evidence type="ECO:0000313" key="2">
    <source>
        <dbReference type="Proteomes" id="UP001590950"/>
    </source>
</evidence>
<dbReference type="PANTHER" id="PTHR45458:SF1">
    <property type="entry name" value="SHORT CHAIN DEHYDROGENASE"/>
    <property type="match status" value="1"/>
</dbReference>
<comment type="caution">
    <text evidence="1">The sequence shown here is derived from an EMBL/GenBank/DDBJ whole genome shotgun (WGS) entry which is preliminary data.</text>
</comment>
<dbReference type="InterPro" id="IPR052184">
    <property type="entry name" value="SDR_enzymes"/>
</dbReference>
<dbReference type="Pfam" id="PF00106">
    <property type="entry name" value="adh_short"/>
    <property type="match status" value="1"/>
</dbReference>
<dbReference type="Gene3D" id="3.40.50.720">
    <property type="entry name" value="NAD(P)-binding Rossmann-like Domain"/>
    <property type="match status" value="1"/>
</dbReference>
<dbReference type="InterPro" id="IPR036291">
    <property type="entry name" value="NAD(P)-bd_dom_sf"/>
</dbReference>
<proteinExistence type="predicted"/>
<evidence type="ECO:0000313" key="1">
    <source>
        <dbReference type="EMBL" id="KAL2038014.1"/>
    </source>
</evidence>
<dbReference type="PANTHER" id="PTHR45458">
    <property type="entry name" value="SHORT-CHAIN DEHYDROGENASE/REDUCTASE SDR"/>
    <property type="match status" value="1"/>
</dbReference>
<dbReference type="Proteomes" id="UP001590950">
    <property type="component" value="Unassembled WGS sequence"/>
</dbReference>
<reference evidence="1 2" key="1">
    <citation type="submission" date="2024-09" db="EMBL/GenBank/DDBJ databases">
        <title>Rethinking Asexuality: The Enigmatic Case of Functional Sexual Genes in Lepraria (Stereocaulaceae).</title>
        <authorList>
            <person name="Doellman M."/>
            <person name="Sun Y."/>
            <person name="Barcenas-Pena A."/>
            <person name="Lumbsch H.T."/>
            <person name="Grewe F."/>
        </authorList>
    </citation>
    <scope>NUCLEOTIDE SEQUENCE [LARGE SCALE GENOMIC DNA]</scope>
    <source>
        <strain evidence="1 2">Mercado 3170</strain>
    </source>
</reference>
<accession>A0ABR3ZZP5</accession>
<protein>
    <recommendedName>
        <fullName evidence="3">NAD(P)-binding protein</fullName>
    </recommendedName>
</protein>
<gene>
    <name evidence="1" type="ORF">N7G274_009234</name>
</gene>
<sequence>MPTILVVGASSGIGKAFVCLYLRGPDNKVIATDLAFGIGDRISIEDAYRKDVCSNAKGELSSVLSFDISHEVESQRFAELVPVLDIIVHSAGVRGLQPNIPITCSSDVARAETWSVTSVETIQRTFHVNAVGTFLLLKALIPKLTPASHAKVIIMGSRMGSINHNTSGGAYAYRASKAALNAIVKSFAIDVPEIVFVVMHPGRVASGLVSVKEDGAISAEESVNDMGRLIDGLGRDDSGRFMDRFGIDIPW</sequence>
<dbReference type="EMBL" id="JBEFKJ010000035">
    <property type="protein sequence ID" value="KAL2038014.1"/>
    <property type="molecule type" value="Genomic_DNA"/>
</dbReference>
<dbReference type="InterPro" id="IPR002347">
    <property type="entry name" value="SDR_fam"/>
</dbReference>
<organism evidence="1 2">
    <name type="scientific">Stereocaulon virgatum</name>
    <dbReference type="NCBI Taxonomy" id="373712"/>
    <lineage>
        <taxon>Eukaryota</taxon>
        <taxon>Fungi</taxon>
        <taxon>Dikarya</taxon>
        <taxon>Ascomycota</taxon>
        <taxon>Pezizomycotina</taxon>
        <taxon>Lecanoromycetes</taxon>
        <taxon>OSLEUM clade</taxon>
        <taxon>Lecanoromycetidae</taxon>
        <taxon>Lecanorales</taxon>
        <taxon>Lecanorineae</taxon>
        <taxon>Stereocaulaceae</taxon>
        <taxon>Stereocaulon</taxon>
    </lineage>
</organism>
<dbReference type="PRINTS" id="PR00081">
    <property type="entry name" value="GDHRDH"/>
</dbReference>
<dbReference type="SUPFAM" id="SSF51735">
    <property type="entry name" value="NAD(P)-binding Rossmann-fold domains"/>
    <property type="match status" value="1"/>
</dbReference>
<evidence type="ECO:0008006" key="3">
    <source>
        <dbReference type="Google" id="ProtNLM"/>
    </source>
</evidence>
<keyword evidence="2" id="KW-1185">Reference proteome</keyword>